<dbReference type="Proteomes" id="UP000279833">
    <property type="component" value="Unassembled WGS sequence"/>
</dbReference>
<dbReference type="AlphaFoldDB" id="A0A183K4R9"/>
<evidence type="ECO:0000313" key="2">
    <source>
        <dbReference type="Proteomes" id="UP000279833"/>
    </source>
</evidence>
<evidence type="ECO:0000313" key="1">
    <source>
        <dbReference type="EMBL" id="VDP37985.1"/>
    </source>
</evidence>
<sequence>MVRSRLSDVSPKHIHLHLAVLSSSCYFKHHCATLLSSMLMQFCIFFSSYGENEYTILRSSAYRRGLPTQKLSQISLINTKKSKGPKTLPCITLLLTGTTLNNEELILTI</sequence>
<proteinExistence type="predicted"/>
<accession>A0A183K4R9</accession>
<protein>
    <submittedName>
        <fullName evidence="3">Ovule protein</fullName>
    </submittedName>
</protein>
<dbReference type="WBParaSite" id="SCUD_0000998901-mRNA-1">
    <property type="protein sequence ID" value="SCUD_0000998901-mRNA-1"/>
    <property type="gene ID" value="SCUD_0000998901"/>
</dbReference>
<dbReference type="PROSITE" id="PS51257">
    <property type="entry name" value="PROKAR_LIPOPROTEIN"/>
    <property type="match status" value="1"/>
</dbReference>
<gene>
    <name evidence="1" type="ORF">SCUD_LOCUS9989</name>
</gene>
<keyword evidence="2" id="KW-1185">Reference proteome</keyword>
<reference evidence="3" key="1">
    <citation type="submission" date="2016-06" db="UniProtKB">
        <authorList>
            <consortium name="WormBaseParasite"/>
        </authorList>
    </citation>
    <scope>IDENTIFICATION</scope>
</reference>
<name>A0A183K4R9_9TREM</name>
<evidence type="ECO:0000313" key="3">
    <source>
        <dbReference type="WBParaSite" id="SCUD_0000998901-mRNA-1"/>
    </source>
</evidence>
<organism evidence="3">
    <name type="scientific">Schistosoma curassoni</name>
    <dbReference type="NCBI Taxonomy" id="6186"/>
    <lineage>
        <taxon>Eukaryota</taxon>
        <taxon>Metazoa</taxon>
        <taxon>Spiralia</taxon>
        <taxon>Lophotrochozoa</taxon>
        <taxon>Platyhelminthes</taxon>
        <taxon>Trematoda</taxon>
        <taxon>Digenea</taxon>
        <taxon>Strigeidida</taxon>
        <taxon>Schistosomatoidea</taxon>
        <taxon>Schistosomatidae</taxon>
        <taxon>Schistosoma</taxon>
    </lineage>
</organism>
<reference evidence="1 2" key="2">
    <citation type="submission" date="2018-11" db="EMBL/GenBank/DDBJ databases">
        <authorList>
            <consortium name="Pathogen Informatics"/>
        </authorList>
    </citation>
    <scope>NUCLEOTIDE SEQUENCE [LARGE SCALE GENOMIC DNA]</scope>
    <source>
        <strain evidence="1">Dakar</strain>
        <strain evidence="2">Dakar, Senegal</strain>
    </source>
</reference>
<dbReference type="EMBL" id="UZAK01033521">
    <property type="protein sequence ID" value="VDP37985.1"/>
    <property type="molecule type" value="Genomic_DNA"/>
</dbReference>